<evidence type="ECO:0000313" key="2">
    <source>
        <dbReference type="Proteomes" id="UP000828390"/>
    </source>
</evidence>
<sequence length="73" mass="8056">MSLPVAVQAMVQFLLSPYLDFLVFISTSLRSVILPGDRSMFSFGGRFSANNGSWMANLWKLSSNTSYSISAEI</sequence>
<proteinExistence type="predicted"/>
<protein>
    <submittedName>
        <fullName evidence="1">Uncharacterized protein</fullName>
    </submittedName>
</protein>
<accession>A0A9D4GDR1</accession>
<name>A0A9D4GDR1_DREPO</name>
<dbReference type="EMBL" id="JAIWYP010000006">
    <property type="protein sequence ID" value="KAH3815289.1"/>
    <property type="molecule type" value="Genomic_DNA"/>
</dbReference>
<reference evidence="1" key="2">
    <citation type="submission" date="2020-11" db="EMBL/GenBank/DDBJ databases">
        <authorList>
            <person name="McCartney M.A."/>
            <person name="Auch B."/>
            <person name="Kono T."/>
            <person name="Mallez S."/>
            <person name="Becker A."/>
            <person name="Gohl D.M."/>
            <person name="Silverstein K.A.T."/>
            <person name="Koren S."/>
            <person name="Bechman K.B."/>
            <person name="Herman A."/>
            <person name="Abrahante J.E."/>
            <person name="Garbe J."/>
        </authorList>
    </citation>
    <scope>NUCLEOTIDE SEQUENCE</scope>
    <source>
        <strain evidence="1">Duluth1</strain>
        <tissue evidence="1">Whole animal</tissue>
    </source>
</reference>
<reference evidence="1" key="1">
    <citation type="journal article" date="2019" name="bioRxiv">
        <title>The Genome of the Zebra Mussel, Dreissena polymorpha: A Resource for Invasive Species Research.</title>
        <authorList>
            <person name="McCartney M.A."/>
            <person name="Auch B."/>
            <person name="Kono T."/>
            <person name="Mallez S."/>
            <person name="Zhang Y."/>
            <person name="Obille A."/>
            <person name="Becker A."/>
            <person name="Abrahante J.E."/>
            <person name="Garbe J."/>
            <person name="Badalamenti J.P."/>
            <person name="Herman A."/>
            <person name="Mangelson H."/>
            <person name="Liachko I."/>
            <person name="Sullivan S."/>
            <person name="Sone E.D."/>
            <person name="Koren S."/>
            <person name="Silverstein K.A.T."/>
            <person name="Beckman K.B."/>
            <person name="Gohl D.M."/>
        </authorList>
    </citation>
    <scope>NUCLEOTIDE SEQUENCE</scope>
    <source>
        <strain evidence="1">Duluth1</strain>
        <tissue evidence="1">Whole animal</tissue>
    </source>
</reference>
<dbReference type="Proteomes" id="UP000828390">
    <property type="component" value="Unassembled WGS sequence"/>
</dbReference>
<comment type="caution">
    <text evidence="1">The sequence shown here is derived from an EMBL/GenBank/DDBJ whole genome shotgun (WGS) entry which is preliminary data.</text>
</comment>
<gene>
    <name evidence="1" type="ORF">DPMN_143811</name>
</gene>
<keyword evidence="2" id="KW-1185">Reference proteome</keyword>
<evidence type="ECO:0000313" key="1">
    <source>
        <dbReference type="EMBL" id="KAH3815289.1"/>
    </source>
</evidence>
<dbReference type="AlphaFoldDB" id="A0A9D4GDR1"/>
<organism evidence="1 2">
    <name type="scientific">Dreissena polymorpha</name>
    <name type="common">Zebra mussel</name>
    <name type="synonym">Mytilus polymorpha</name>
    <dbReference type="NCBI Taxonomy" id="45954"/>
    <lineage>
        <taxon>Eukaryota</taxon>
        <taxon>Metazoa</taxon>
        <taxon>Spiralia</taxon>
        <taxon>Lophotrochozoa</taxon>
        <taxon>Mollusca</taxon>
        <taxon>Bivalvia</taxon>
        <taxon>Autobranchia</taxon>
        <taxon>Heteroconchia</taxon>
        <taxon>Euheterodonta</taxon>
        <taxon>Imparidentia</taxon>
        <taxon>Neoheterodontei</taxon>
        <taxon>Myida</taxon>
        <taxon>Dreissenoidea</taxon>
        <taxon>Dreissenidae</taxon>
        <taxon>Dreissena</taxon>
    </lineage>
</organism>